<feature type="transmembrane region" description="Helical" evidence="9">
    <location>
        <begin position="766"/>
        <end position="788"/>
    </location>
</feature>
<evidence type="ECO:0000256" key="2">
    <source>
        <dbReference type="ARBA" id="ARBA00022448"/>
    </source>
</evidence>
<feature type="transmembrane region" description="Helical" evidence="9">
    <location>
        <begin position="174"/>
        <end position="196"/>
    </location>
</feature>
<dbReference type="InterPro" id="IPR044880">
    <property type="entry name" value="NCX_ion-bd_dom_sf"/>
</dbReference>
<keyword evidence="3" id="KW-0050">Antiport</keyword>
<evidence type="ECO:0000256" key="7">
    <source>
        <dbReference type="ARBA" id="ARBA00023136"/>
    </source>
</evidence>
<dbReference type="AlphaFoldDB" id="A0A6A5H2P3"/>
<dbReference type="PANTHER" id="PTHR12266">
    <property type="entry name" value="NA+/CA2+ K+ INDEPENDENT EXCHANGER"/>
    <property type="match status" value="1"/>
</dbReference>
<evidence type="ECO:0000256" key="5">
    <source>
        <dbReference type="ARBA" id="ARBA00022692"/>
    </source>
</evidence>
<evidence type="ECO:0000256" key="6">
    <source>
        <dbReference type="ARBA" id="ARBA00022989"/>
    </source>
</evidence>
<evidence type="ECO:0000256" key="8">
    <source>
        <dbReference type="SAM" id="MobiDB-lite"/>
    </source>
</evidence>
<dbReference type="CTD" id="9818495"/>
<feature type="transmembrane region" description="Helical" evidence="9">
    <location>
        <begin position="1104"/>
        <end position="1126"/>
    </location>
</feature>
<keyword evidence="2" id="KW-0813">Transport</keyword>
<comment type="caution">
    <text evidence="11">The sequence shown here is derived from an EMBL/GenBank/DDBJ whole genome shotgun (WGS) entry which is preliminary data.</text>
</comment>
<dbReference type="GO" id="GO:0016020">
    <property type="term" value="C:membrane"/>
    <property type="evidence" value="ECO:0007669"/>
    <property type="project" value="UniProtKB-SubCell"/>
</dbReference>
<feature type="transmembrane region" description="Helical" evidence="9">
    <location>
        <begin position="711"/>
        <end position="731"/>
    </location>
</feature>
<feature type="compositionally biased region" description="Basic residues" evidence="8">
    <location>
        <begin position="202"/>
        <end position="222"/>
    </location>
</feature>
<reference evidence="11 12" key="1">
    <citation type="submission" date="2019-12" db="EMBL/GenBank/DDBJ databases">
        <title>Chromosome-level assembly of the Caenorhabditis remanei genome.</title>
        <authorList>
            <person name="Teterina A.A."/>
            <person name="Willis J.H."/>
            <person name="Phillips P.C."/>
        </authorList>
    </citation>
    <scope>NUCLEOTIDE SEQUENCE [LARGE SCALE GENOMIC DNA]</scope>
    <source>
        <strain evidence="11 12">PX506</strain>
        <tissue evidence="11">Whole organism</tissue>
    </source>
</reference>
<protein>
    <recommendedName>
        <fullName evidence="10">Sodium/calcium exchanger membrane region domain-containing protein</fullName>
    </recommendedName>
</protein>
<feature type="transmembrane region" description="Helical" evidence="9">
    <location>
        <begin position="908"/>
        <end position="930"/>
    </location>
</feature>
<keyword evidence="5 9" id="KW-0812">Transmembrane</keyword>
<comment type="subcellular location">
    <subcellularLocation>
        <location evidence="1">Membrane</location>
        <topology evidence="1">Multi-pass membrane protein</topology>
    </subcellularLocation>
</comment>
<feature type="transmembrane region" description="Helical" evidence="9">
    <location>
        <begin position="475"/>
        <end position="492"/>
    </location>
</feature>
<dbReference type="PANTHER" id="PTHR12266:SF25">
    <property type="entry name" value="SODIUM_CALCIUM EXCHANGER 6-RELATED"/>
    <property type="match status" value="1"/>
</dbReference>
<name>A0A6A5H2P3_CAERE</name>
<dbReference type="InterPro" id="IPR004837">
    <property type="entry name" value="NaCa_Exmemb"/>
</dbReference>
<dbReference type="GeneID" id="9818495"/>
<keyword evidence="6 9" id="KW-1133">Transmembrane helix</keyword>
<dbReference type="InterPro" id="IPR051359">
    <property type="entry name" value="CaCA_antiporter"/>
</dbReference>
<dbReference type="KEGG" id="crq:GCK72_009493"/>
<feature type="transmembrane region" description="Helical" evidence="9">
    <location>
        <begin position="743"/>
        <end position="760"/>
    </location>
</feature>
<feature type="domain" description="Sodium/calcium exchanger membrane region" evidence="10">
    <location>
        <begin position="48"/>
        <end position="191"/>
    </location>
</feature>
<proteinExistence type="predicted"/>
<evidence type="ECO:0000313" key="12">
    <source>
        <dbReference type="Proteomes" id="UP000483820"/>
    </source>
</evidence>
<dbReference type="Gene3D" id="1.20.1420.30">
    <property type="entry name" value="NCX, central ion-binding region"/>
    <property type="match status" value="4"/>
</dbReference>
<dbReference type="Proteomes" id="UP000483820">
    <property type="component" value="Chromosome III"/>
</dbReference>
<feature type="transmembrane region" description="Helical" evidence="9">
    <location>
        <begin position="504"/>
        <end position="523"/>
    </location>
</feature>
<feature type="transmembrane region" description="Helical" evidence="9">
    <location>
        <begin position="632"/>
        <end position="653"/>
    </location>
</feature>
<evidence type="ECO:0000313" key="11">
    <source>
        <dbReference type="EMBL" id="KAF1761239.1"/>
    </source>
</evidence>
<evidence type="ECO:0000256" key="9">
    <source>
        <dbReference type="SAM" id="Phobius"/>
    </source>
</evidence>
<dbReference type="Pfam" id="PF01699">
    <property type="entry name" value="Na_Ca_ex"/>
    <property type="match status" value="4"/>
</dbReference>
<feature type="transmembrane region" description="Helical" evidence="9">
    <location>
        <begin position="1072"/>
        <end position="1092"/>
    </location>
</feature>
<feature type="domain" description="Sodium/calcium exchanger membrane region" evidence="10">
    <location>
        <begin position="440"/>
        <end position="552"/>
    </location>
</feature>
<keyword evidence="4" id="KW-0106">Calcium</keyword>
<evidence type="ECO:0000256" key="3">
    <source>
        <dbReference type="ARBA" id="ARBA00022449"/>
    </source>
</evidence>
<feature type="region of interest" description="Disordered" evidence="8">
    <location>
        <begin position="202"/>
        <end position="223"/>
    </location>
</feature>
<gene>
    <name evidence="11" type="ORF">GCK72_009493</name>
</gene>
<feature type="transmembrane region" description="Helical" evidence="9">
    <location>
        <begin position="1032"/>
        <end position="1052"/>
    </location>
</feature>
<keyword evidence="7 9" id="KW-0472">Membrane</keyword>
<dbReference type="EMBL" id="WUAV01000003">
    <property type="protein sequence ID" value="KAF1761239.1"/>
    <property type="molecule type" value="Genomic_DNA"/>
</dbReference>
<feature type="domain" description="Sodium/calcium exchanger membrane region" evidence="10">
    <location>
        <begin position="640"/>
        <end position="783"/>
    </location>
</feature>
<evidence type="ECO:0000259" key="10">
    <source>
        <dbReference type="Pfam" id="PF01699"/>
    </source>
</evidence>
<evidence type="ECO:0000256" key="4">
    <source>
        <dbReference type="ARBA" id="ARBA00022568"/>
    </source>
</evidence>
<feature type="transmembrane region" description="Helical" evidence="9">
    <location>
        <begin position="407"/>
        <end position="426"/>
    </location>
</feature>
<sequence>MNDFLDTCDYVNCNDDACEGGGYLLWTQYVECAPNTVSRVFIIISAVLYMLLLFLMVSSAADDFFSPSISSIVAHLKISESVAGVTFMAFGNGAPDVFGSIASVLSSPTPKADLALGELFGGGLFVTTMVVSTIILTSPFDVEVFSTIRDLLFYLIALSFLGFCFIFYNRVTLWMPLTFLGLYLLYVLTVFGAQAVHNRKRKAIQKKNSTKSKRSQRSRKSVHSIAPMPVIPEIEVQEQTAPFPEISVVTGAIDKLKEHMAEKAQTPRRYTKRASFLVNGDGNVNHLHPYSKNNHLGISRRESELSNEDEEFVVIHGHVFQGHEARSRAASLVPEPRKISSWQSRGIITDLVEHLDPRPDAEDWEEMNIFSKVLSYINVGPVFLFRLTIPLNEQIFLKSPFSGSPGLWLYGLAVSVIISGFLIVFTELGVQPKYYKEIYSYAGFIMSIAWIYLISSEVVNVVTMLGVVSRVSHEVLGLTILAWSNSIGDLIADVSVVKQGYPRMAMAAAIGGPLFNLLMGFGLPFTIAKLQGKYISFPQMKQWIFIVLILCFVINGCDGWQANLGKLVRKWKVAEEIDECIPDDSDQCTVQGNWSSTQVCSYVKCNDDNCEGGGYLLWTRYVECASNPTVRILLIIVGVIYMLFLFIMVSSAADDFFSPSISSIVAHLRISESVAGVTFMAFGNGAPDVFGAIASVLSSPTPKADLALGELFGAGLFVTTMVLAVTIFTRPFKAEVFSSIRDIVFYLIALSFLALCFVFYDHVEFWMPISFLGIYLIYVCTVILSQILHNRQKREREETIVKSVDVISVISLDDDEDIYISHGHHILHAHEVQKIEAAIETAEILKTWSFGGIVGDLKEHLKPWPNGEDWKEMNVFQKTICIVNIIPTFLFKLTIPHNEQPWSKPISLLHCLICPVFLLFCIQVCSISPFPNSPGLWLYGLILSTLLIVIVSVFTELHKEPEFYKGITSYAGFLMSIAWIYLISSEVVNVVTMLGVVSRVSHEVLGLTILAWSNSIGDLIADVSVAKQGYPVMAMAAAIGGQLFNLLIGFGLPFTIAKIQGKSISMIINPTYRLLMIFLGISLVFTLIAMFAQKFFLRRIHSYSLVFIYIAFFVFIGLSLDGILVWN</sequence>
<evidence type="ECO:0000256" key="1">
    <source>
        <dbReference type="ARBA" id="ARBA00004141"/>
    </source>
</evidence>
<organism evidence="11 12">
    <name type="scientific">Caenorhabditis remanei</name>
    <name type="common">Caenorhabditis vulgaris</name>
    <dbReference type="NCBI Taxonomy" id="31234"/>
    <lineage>
        <taxon>Eukaryota</taxon>
        <taxon>Metazoa</taxon>
        <taxon>Ecdysozoa</taxon>
        <taxon>Nematoda</taxon>
        <taxon>Chromadorea</taxon>
        <taxon>Rhabditida</taxon>
        <taxon>Rhabditina</taxon>
        <taxon>Rhabditomorpha</taxon>
        <taxon>Rhabditoidea</taxon>
        <taxon>Rhabditidae</taxon>
        <taxon>Peloderinae</taxon>
        <taxon>Caenorhabditis</taxon>
    </lineage>
</organism>
<feature type="transmembrane region" description="Helical" evidence="9">
    <location>
        <begin position="40"/>
        <end position="61"/>
    </location>
</feature>
<dbReference type="RefSeq" id="XP_053586980.1">
    <property type="nucleotide sequence ID" value="XM_053727403.1"/>
</dbReference>
<dbReference type="GO" id="GO:0006874">
    <property type="term" value="P:intracellular calcium ion homeostasis"/>
    <property type="evidence" value="ECO:0007669"/>
    <property type="project" value="TreeGrafter"/>
</dbReference>
<accession>A0A6A5H2P3</accession>
<keyword evidence="4" id="KW-0406">Ion transport</keyword>
<feature type="transmembrane region" description="Helical" evidence="9">
    <location>
        <begin position="151"/>
        <end position="168"/>
    </location>
</feature>
<dbReference type="GO" id="GO:0005432">
    <property type="term" value="F:calcium:sodium antiporter activity"/>
    <property type="evidence" value="ECO:0007669"/>
    <property type="project" value="TreeGrafter"/>
</dbReference>
<feature type="transmembrane region" description="Helical" evidence="9">
    <location>
        <begin position="936"/>
        <end position="955"/>
    </location>
</feature>
<feature type="domain" description="Sodium/calcium exchanger membrane region" evidence="10">
    <location>
        <begin position="969"/>
        <end position="1116"/>
    </location>
</feature>
<feature type="transmembrane region" description="Helical" evidence="9">
    <location>
        <begin position="543"/>
        <end position="562"/>
    </location>
</feature>
<feature type="transmembrane region" description="Helical" evidence="9">
    <location>
        <begin position="438"/>
        <end position="455"/>
    </location>
</feature>
<feature type="transmembrane region" description="Helical" evidence="9">
    <location>
        <begin position="119"/>
        <end position="139"/>
    </location>
</feature>
<keyword evidence="4" id="KW-0109">Calcium transport</keyword>
<feature type="transmembrane region" description="Helical" evidence="9">
    <location>
        <begin position="967"/>
        <end position="984"/>
    </location>
</feature>